<proteinExistence type="predicted"/>
<dbReference type="PROSITE" id="PS50879">
    <property type="entry name" value="RNASE_H_1"/>
    <property type="match status" value="1"/>
</dbReference>
<organism evidence="2 3">
    <name type="scientific">Urochloa decumbens</name>
    <dbReference type="NCBI Taxonomy" id="240449"/>
    <lineage>
        <taxon>Eukaryota</taxon>
        <taxon>Viridiplantae</taxon>
        <taxon>Streptophyta</taxon>
        <taxon>Embryophyta</taxon>
        <taxon>Tracheophyta</taxon>
        <taxon>Spermatophyta</taxon>
        <taxon>Magnoliopsida</taxon>
        <taxon>Liliopsida</taxon>
        <taxon>Poales</taxon>
        <taxon>Poaceae</taxon>
        <taxon>PACMAD clade</taxon>
        <taxon>Panicoideae</taxon>
        <taxon>Panicodae</taxon>
        <taxon>Paniceae</taxon>
        <taxon>Melinidinae</taxon>
        <taxon>Urochloa</taxon>
    </lineage>
</organism>
<dbReference type="PANTHER" id="PTHR48475">
    <property type="entry name" value="RIBONUCLEASE H"/>
    <property type="match status" value="1"/>
</dbReference>
<reference evidence="3" key="1">
    <citation type="submission" date="2024-06" db="EMBL/GenBank/DDBJ databases">
        <authorList>
            <person name="Ryan C."/>
        </authorList>
    </citation>
    <scope>NUCLEOTIDE SEQUENCE [LARGE SCALE GENOMIC DNA]</scope>
</reference>
<evidence type="ECO:0000313" key="2">
    <source>
        <dbReference type="EMBL" id="CAL4963476.1"/>
    </source>
</evidence>
<dbReference type="Gene3D" id="3.30.420.10">
    <property type="entry name" value="Ribonuclease H-like superfamily/Ribonuclease H"/>
    <property type="match status" value="1"/>
</dbReference>
<dbReference type="Pfam" id="PF13456">
    <property type="entry name" value="RVT_3"/>
    <property type="match status" value="1"/>
</dbReference>
<dbReference type="PANTHER" id="PTHR48475:SF1">
    <property type="entry name" value="RNASE H TYPE-1 DOMAIN-CONTAINING PROTEIN"/>
    <property type="match status" value="1"/>
</dbReference>
<evidence type="ECO:0000313" key="3">
    <source>
        <dbReference type="Proteomes" id="UP001497457"/>
    </source>
</evidence>
<keyword evidence="3" id="KW-1185">Reference proteome</keyword>
<reference evidence="2 3" key="2">
    <citation type="submission" date="2024-10" db="EMBL/GenBank/DDBJ databases">
        <authorList>
            <person name="Ryan C."/>
        </authorList>
    </citation>
    <scope>NUCLEOTIDE SEQUENCE [LARGE SCALE GENOMIC DNA]</scope>
</reference>
<sequence length="201" mass="22146">MYFDGALNLEGIGAGVLFIAPDGQQLKYVLQIHYKASNNGAEYEALIHGLRIVISLGIKRLLCYGDSKLVVEQVNKNWDTTKETMSAYCADVRKLEAHFYGLEVHHVVRDDNVAADVLSKLGSKRAHVPVGVFVQDLRAPSIKMLEDGSPALEPPDEPQLVGNDVLVIETDWHAPFNAWIVENKVPDDKAEADMPPDTPAT</sequence>
<feature type="domain" description="RNase H type-1" evidence="1">
    <location>
        <begin position="1"/>
        <end position="124"/>
    </location>
</feature>
<dbReference type="SUPFAM" id="SSF53098">
    <property type="entry name" value="Ribonuclease H-like"/>
    <property type="match status" value="1"/>
</dbReference>
<dbReference type="AlphaFoldDB" id="A0ABC8ZR86"/>
<evidence type="ECO:0000259" key="1">
    <source>
        <dbReference type="PROSITE" id="PS50879"/>
    </source>
</evidence>
<dbReference type="InterPro" id="IPR002156">
    <property type="entry name" value="RNaseH_domain"/>
</dbReference>
<protein>
    <recommendedName>
        <fullName evidence="1">RNase H type-1 domain-containing protein</fullName>
    </recommendedName>
</protein>
<accession>A0ABC8ZR86</accession>
<gene>
    <name evidence="2" type="ORF">URODEC1_LOCUS46181</name>
</gene>
<dbReference type="InterPro" id="IPR036397">
    <property type="entry name" value="RNaseH_sf"/>
</dbReference>
<name>A0ABC8ZR86_9POAL</name>
<dbReference type="CDD" id="cd09279">
    <property type="entry name" value="RNase_HI_like"/>
    <property type="match status" value="1"/>
</dbReference>
<dbReference type="Proteomes" id="UP001497457">
    <property type="component" value="Chromosome 19rd"/>
</dbReference>
<dbReference type="InterPro" id="IPR012337">
    <property type="entry name" value="RNaseH-like_sf"/>
</dbReference>
<dbReference type="EMBL" id="OZ075129">
    <property type="protein sequence ID" value="CAL4963476.1"/>
    <property type="molecule type" value="Genomic_DNA"/>
</dbReference>